<keyword evidence="5" id="KW-0804">Transcription</keyword>
<feature type="DNA-binding region" description="OmpR/PhoB-type" evidence="7">
    <location>
        <begin position="129"/>
        <end position="227"/>
    </location>
</feature>
<keyword evidence="3" id="KW-0805">Transcription regulation</keyword>
<dbReference type="SUPFAM" id="SSF46894">
    <property type="entry name" value="C-terminal effector domain of the bipartite response regulators"/>
    <property type="match status" value="1"/>
</dbReference>
<dbReference type="GO" id="GO:0005829">
    <property type="term" value="C:cytosol"/>
    <property type="evidence" value="ECO:0007669"/>
    <property type="project" value="TreeGrafter"/>
</dbReference>
<dbReference type="PROSITE" id="PS50110">
    <property type="entry name" value="RESPONSE_REGULATORY"/>
    <property type="match status" value="1"/>
</dbReference>
<dbReference type="PANTHER" id="PTHR48111:SF40">
    <property type="entry name" value="PHOSPHATE REGULON TRANSCRIPTIONAL REGULATORY PROTEIN PHOB"/>
    <property type="match status" value="1"/>
</dbReference>
<evidence type="ECO:0000256" key="2">
    <source>
        <dbReference type="ARBA" id="ARBA00023012"/>
    </source>
</evidence>
<dbReference type="InterPro" id="IPR001789">
    <property type="entry name" value="Sig_transdc_resp-reg_receiver"/>
</dbReference>
<organism evidence="10 11">
    <name type="scientific">Streptococcus suis</name>
    <dbReference type="NCBI Taxonomy" id="1307"/>
    <lineage>
        <taxon>Bacteria</taxon>
        <taxon>Bacillati</taxon>
        <taxon>Bacillota</taxon>
        <taxon>Bacilli</taxon>
        <taxon>Lactobacillales</taxon>
        <taxon>Streptococcaceae</taxon>
        <taxon>Streptococcus</taxon>
    </lineage>
</organism>
<gene>
    <name evidence="10" type="primary">graR_2</name>
    <name evidence="10" type="ORF">ERS132406_00075</name>
</gene>
<dbReference type="SUPFAM" id="SSF52172">
    <property type="entry name" value="CheY-like"/>
    <property type="match status" value="1"/>
</dbReference>
<evidence type="ECO:0000256" key="5">
    <source>
        <dbReference type="ARBA" id="ARBA00023163"/>
    </source>
</evidence>
<dbReference type="Gene3D" id="3.40.50.2300">
    <property type="match status" value="1"/>
</dbReference>
<dbReference type="AlphaFoldDB" id="A0A0Z8DZV1"/>
<evidence type="ECO:0000256" key="3">
    <source>
        <dbReference type="ARBA" id="ARBA00023015"/>
    </source>
</evidence>
<dbReference type="InterPro" id="IPR039420">
    <property type="entry name" value="WalR-like"/>
</dbReference>
<evidence type="ECO:0000256" key="1">
    <source>
        <dbReference type="ARBA" id="ARBA00022553"/>
    </source>
</evidence>
<evidence type="ECO:0000256" key="4">
    <source>
        <dbReference type="ARBA" id="ARBA00023125"/>
    </source>
</evidence>
<dbReference type="InterPro" id="IPR036388">
    <property type="entry name" value="WH-like_DNA-bd_sf"/>
</dbReference>
<reference evidence="10 11" key="1">
    <citation type="submission" date="2016-02" db="EMBL/GenBank/DDBJ databases">
        <authorList>
            <consortium name="Pathogen Informatics"/>
        </authorList>
    </citation>
    <scope>NUCLEOTIDE SEQUENCE [LARGE SCALE GENOMIC DNA]</scope>
    <source>
        <strain evidence="10 11">LSS44</strain>
    </source>
</reference>
<dbReference type="SMART" id="SM00862">
    <property type="entry name" value="Trans_reg_C"/>
    <property type="match status" value="1"/>
</dbReference>
<dbReference type="InterPro" id="IPR016032">
    <property type="entry name" value="Sig_transdc_resp-reg_C-effctor"/>
</dbReference>
<evidence type="ECO:0000313" key="10">
    <source>
        <dbReference type="EMBL" id="CYU52691.1"/>
    </source>
</evidence>
<feature type="modified residue" description="4-aspartylphosphate" evidence="6">
    <location>
        <position position="53"/>
    </location>
</feature>
<dbReference type="PANTHER" id="PTHR48111">
    <property type="entry name" value="REGULATOR OF RPOS"/>
    <property type="match status" value="1"/>
</dbReference>
<protein>
    <submittedName>
        <fullName evidence="10">Two-component response transcriptional regulator</fullName>
    </submittedName>
</protein>
<proteinExistence type="predicted"/>
<dbReference type="Pfam" id="PF00486">
    <property type="entry name" value="Trans_reg_C"/>
    <property type="match status" value="1"/>
</dbReference>
<evidence type="ECO:0000259" key="9">
    <source>
        <dbReference type="PROSITE" id="PS51755"/>
    </source>
</evidence>
<dbReference type="Gene3D" id="1.10.10.10">
    <property type="entry name" value="Winged helix-like DNA-binding domain superfamily/Winged helix DNA-binding domain"/>
    <property type="match status" value="1"/>
</dbReference>
<dbReference type="GO" id="GO:0006355">
    <property type="term" value="P:regulation of DNA-templated transcription"/>
    <property type="evidence" value="ECO:0007669"/>
    <property type="project" value="InterPro"/>
</dbReference>
<dbReference type="EMBL" id="FIGZ01000001">
    <property type="protein sequence ID" value="CYU52691.1"/>
    <property type="molecule type" value="Genomic_DNA"/>
</dbReference>
<dbReference type="GO" id="GO:0000976">
    <property type="term" value="F:transcription cis-regulatory region binding"/>
    <property type="evidence" value="ECO:0007669"/>
    <property type="project" value="TreeGrafter"/>
</dbReference>
<dbReference type="PROSITE" id="PS51755">
    <property type="entry name" value="OMPR_PHOB"/>
    <property type="match status" value="1"/>
</dbReference>
<dbReference type="CDD" id="cd18159">
    <property type="entry name" value="REC_OmpR_NsrR-like"/>
    <property type="match status" value="1"/>
</dbReference>
<dbReference type="InterPro" id="IPR001867">
    <property type="entry name" value="OmpR/PhoB-type_DNA-bd"/>
</dbReference>
<name>A0A0Z8DZV1_STRSU</name>
<dbReference type="Pfam" id="PF00072">
    <property type="entry name" value="Response_reg"/>
    <property type="match status" value="1"/>
</dbReference>
<dbReference type="InterPro" id="IPR011006">
    <property type="entry name" value="CheY-like_superfamily"/>
</dbReference>
<keyword evidence="2" id="KW-0902">Two-component regulatory system</keyword>
<dbReference type="RefSeq" id="WP_024390397.1">
    <property type="nucleotide sequence ID" value="NZ_CEEJ01000044.1"/>
</dbReference>
<accession>A0A0Z8DZV1</accession>
<keyword evidence="1 6" id="KW-0597">Phosphoprotein</keyword>
<dbReference type="Proteomes" id="UP000072083">
    <property type="component" value="Unassembled WGS sequence"/>
</dbReference>
<dbReference type="CDD" id="cd00383">
    <property type="entry name" value="trans_reg_C"/>
    <property type="match status" value="1"/>
</dbReference>
<evidence type="ECO:0000259" key="8">
    <source>
        <dbReference type="PROSITE" id="PS50110"/>
    </source>
</evidence>
<sequence>MDYKIMIIEDDLDIAGLLSDHLQRFGFLVYCCKDLKNVLEEFKLENPHLVLLDINLPVYNGFYWCNKIRSISPCPIIFLSARNTDSDQVHAIMNGGDDYITKPFSFEVVTAKISAVLRRTYGEYSSFNADELQCEDCIFSKSKFTLSCHGHMTELSKTEAGVIRVMFQNYPNIVSREELLNEIWDDESFVEENTLNVTISRIRKRLESIGSTLAVKPVRGVGYRIGDSSHEK</sequence>
<dbReference type="SMART" id="SM00448">
    <property type="entry name" value="REC"/>
    <property type="match status" value="1"/>
</dbReference>
<dbReference type="GO" id="GO:0000156">
    <property type="term" value="F:phosphorelay response regulator activity"/>
    <property type="evidence" value="ECO:0007669"/>
    <property type="project" value="TreeGrafter"/>
</dbReference>
<evidence type="ECO:0000256" key="6">
    <source>
        <dbReference type="PROSITE-ProRule" id="PRU00169"/>
    </source>
</evidence>
<feature type="domain" description="OmpR/PhoB-type" evidence="9">
    <location>
        <begin position="129"/>
        <end position="227"/>
    </location>
</feature>
<keyword evidence="4 7" id="KW-0238">DNA-binding</keyword>
<evidence type="ECO:0000256" key="7">
    <source>
        <dbReference type="PROSITE-ProRule" id="PRU01091"/>
    </source>
</evidence>
<feature type="domain" description="Response regulatory" evidence="8">
    <location>
        <begin position="4"/>
        <end position="117"/>
    </location>
</feature>
<evidence type="ECO:0000313" key="11">
    <source>
        <dbReference type="Proteomes" id="UP000072083"/>
    </source>
</evidence>
<dbReference type="GO" id="GO:0032993">
    <property type="term" value="C:protein-DNA complex"/>
    <property type="evidence" value="ECO:0007669"/>
    <property type="project" value="TreeGrafter"/>
</dbReference>